<name>A0A1V4SU79_9CLOT</name>
<dbReference type="GO" id="GO:0016780">
    <property type="term" value="F:phosphotransferase activity, for other substituted phosphate groups"/>
    <property type="evidence" value="ECO:0007669"/>
    <property type="project" value="TreeGrafter"/>
</dbReference>
<accession>A0A1V4SU79</accession>
<dbReference type="PANTHER" id="PTHR30576">
    <property type="entry name" value="COLANIC BIOSYNTHESIS UDP-GLUCOSE LIPID CARRIER TRANSFERASE"/>
    <property type="match status" value="1"/>
</dbReference>
<dbReference type="Pfam" id="PF02397">
    <property type="entry name" value="Bac_transf"/>
    <property type="match status" value="1"/>
</dbReference>
<comment type="caution">
    <text evidence="4">The sequence shown here is derived from an EMBL/GenBank/DDBJ whole genome shotgun (WGS) entry which is preliminary data.</text>
</comment>
<reference evidence="4 5" key="1">
    <citation type="submission" date="2016-02" db="EMBL/GenBank/DDBJ databases">
        <title>Genome sequence of Clostridium thermobutyricum DSM 4928.</title>
        <authorList>
            <person name="Poehlein A."/>
            <person name="Daniel R."/>
        </authorList>
    </citation>
    <scope>NUCLEOTIDE SEQUENCE [LARGE SCALE GENOMIC DNA]</scope>
    <source>
        <strain evidence="4 5">DSM 4928</strain>
    </source>
</reference>
<dbReference type="InterPro" id="IPR003362">
    <property type="entry name" value="Bact_transf"/>
</dbReference>
<evidence type="ECO:0000259" key="3">
    <source>
        <dbReference type="Pfam" id="PF02397"/>
    </source>
</evidence>
<comment type="similarity">
    <text evidence="1">Belongs to the bacterial sugar transferase family.</text>
</comment>
<keyword evidence="4" id="KW-0808">Transferase</keyword>
<gene>
    <name evidence="4" type="primary">epsL</name>
    <name evidence="4" type="ORF">CLTHE_19840</name>
</gene>
<evidence type="ECO:0000256" key="1">
    <source>
        <dbReference type="ARBA" id="ARBA00006464"/>
    </source>
</evidence>
<evidence type="ECO:0000256" key="2">
    <source>
        <dbReference type="SAM" id="Phobius"/>
    </source>
</evidence>
<dbReference type="AlphaFoldDB" id="A0A1V4SU79"/>
<feature type="transmembrane region" description="Helical" evidence="2">
    <location>
        <begin position="7"/>
        <end position="28"/>
    </location>
</feature>
<dbReference type="PANTHER" id="PTHR30576:SF10">
    <property type="entry name" value="SLL5057 PROTEIN"/>
    <property type="match status" value="1"/>
</dbReference>
<evidence type="ECO:0000313" key="5">
    <source>
        <dbReference type="Proteomes" id="UP000191448"/>
    </source>
</evidence>
<protein>
    <submittedName>
        <fullName evidence="4">Putative sugar transferase EpsL</fullName>
        <ecNumber evidence="4">2.-.-.-</ecNumber>
    </submittedName>
</protein>
<keyword evidence="2" id="KW-0472">Membrane</keyword>
<feature type="domain" description="Bacterial sugar transferase" evidence="3">
    <location>
        <begin position="2"/>
        <end position="179"/>
    </location>
</feature>
<keyword evidence="2" id="KW-0812">Transmembrane</keyword>
<dbReference type="Proteomes" id="UP000191448">
    <property type="component" value="Unassembled WGS sequence"/>
</dbReference>
<proteinExistence type="inferred from homology"/>
<dbReference type="RefSeq" id="WP_080023177.1">
    <property type="nucleotide sequence ID" value="NZ_LTAY01000048.1"/>
</dbReference>
<dbReference type="EC" id="2.-.-.-" evidence="4"/>
<dbReference type="EMBL" id="LTAY01000048">
    <property type="protein sequence ID" value="OPX47421.1"/>
    <property type="molecule type" value="Genomic_DNA"/>
</dbReference>
<organism evidence="4 5">
    <name type="scientific">Clostridium thermobutyricum DSM 4928</name>
    <dbReference type="NCBI Taxonomy" id="1121339"/>
    <lineage>
        <taxon>Bacteria</taxon>
        <taxon>Bacillati</taxon>
        <taxon>Bacillota</taxon>
        <taxon>Clostridia</taxon>
        <taxon>Eubacteriales</taxon>
        <taxon>Clostridiaceae</taxon>
        <taxon>Clostridium</taxon>
    </lineage>
</organism>
<evidence type="ECO:0000313" key="4">
    <source>
        <dbReference type="EMBL" id="OPX47421.1"/>
    </source>
</evidence>
<sequence length="200" mass="23078">MKRVFDLISSLIGFIFFLPLFLIISLIIKLSSPGPIFFKQRRIGKDNEEFYILKFRTMRIDTPNVATHLLENPDKYITKIGKVLRKTSLDELPQLINIIRGEMSVVGPRPALYNQLDLKEMRTKKGIHKLVPGLTGWAQINGRDEIPLNEKVELDKYYLDNRSFGFDIEIIFKTIISVAKSDGVQEGKKDIKLDKTKVRQ</sequence>
<keyword evidence="2" id="KW-1133">Transmembrane helix</keyword>
<dbReference type="OrthoDB" id="9808602at2"/>